<feature type="compositionally biased region" description="Gly residues" evidence="1">
    <location>
        <begin position="132"/>
        <end position="145"/>
    </location>
</feature>
<dbReference type="PANTHER" id="PTHR35317:SF44">
    <property type="entry name" value="RNA-DIRECTED DNA POLYMERASE"/>
    <property type="match status" value="1"/>
</dbReference>
<dbReference type="EMBL" id="JARYMX010000007">
    <property type="protein sequence ID" value="KAJ9541814.1"/>
    <property type="molecule type" value="Genomic_DNA"/>
</dbReference>
<keyword evidence="3" id="KW-1185">Reference proteome</keyword>
<gene>
    <name evidence="2" type="ORF">OSB04_028320</name>
</gene>
<dbReference type="Proteomes" id="UP001172457">
    <property type="component" value="Chromosome 7"/>
</dbReference>
<reference evidence="2" key="1">
    <citation type="submission" date="2023-03" db="EMBL/GenBank/DDBJ databases">
        <title>Chromosome-scale reference genome and RAD-based genetic map of yellow starthistle (Centaurea solstitialis) reveal putative structural variation and QTLs associated with invader traits.</title>
        <authorList>
            <person name="Reatini B."/>
            <person name="Cang F.A."/>
            <person name="Jiang Q."/>
            <person name="Mckibben M.T.W."/>
            <person name="Barker M.S."/>
            <person name="Rieseberg L.H."/>
            <person name="Dlugosch K.M."/>
        </authorList>
    </citation>
    <scope>NUCLEOTIDE SEQUENCE</scope>
    <source>
        <strain evidence="2">CAN-66</strain>
        <tissue evidence="2">Leaf</tissue>
    </source>
</reference>
<evidence type="ECO:0000256" key="1">
    <source>
        <dbReference type="SAM" id="MobiDB-lite"/>
    </source>
</evidence>
<organism evidence="2 3">
    <name type="scientific">Centaurea solstitialis</name>
    <name type="common">yellow star-thistle</name>
    <dbReference type="NCBI Taxonomy" id="347529"/>
    <lineage>
        <taxon>Eukaryota</taxon>
        <taxon>Viridiplantae</taxon>
        <taxon>Streptophyta</taxon>
        <taxon>Embryophyta</taxon>
        <taxon>Tracheophyta</taxon>
        <taxon>Spermatophyta</taxon>
        <taxon>Magnoliopsida</taxon>
        <taxon>eudicotyledons</taxon>
        <taxon>Gunneridae</taxon>
        <taxon>Pentapetalae</taxon>
        <taxon>asterids</taxon>
        <taxon>campanulids</taxon>
        <taxon>Asterales</taxon>
        <taxon>Asteraceae</taxon>
        <taxon>Carduoideae</taxon>
        <taxon>Cardueae</taxon>
        <taxon>Centaureinae</taxon>
        <taxon>Centaurea</taxon>
    </lineage>
</organism>
<dbReference type="PANTHER" id="PTHR35317">
    <property type="entry name" value="OS04G0629600 PROTEIN"/>
    <property type="match status" value="1"/>
</dbReference>
<name>A0AA38SFA9_9ASTR</name>
<dbReference type="AlphaFoldDB" id="A0AA38SFA9"/>
<evidence type="ECO:0000313" key="3">
    <source>
        <dbReference type="Proteomes" id="UP001172457"/>
    </source>
</evidence>
<evidence type="ECO:0000313" key="2">
    <source>
        <dbReference type="EMBL" id="KAJ9541814.1"/>
    </source>
</evidence>
<accession>A0AA38SFA9</accession>
<dbReference type="Pfam" id="PF14223">
    <property type="entry name" value="Retrotran_gag_2"/>
    <property type="match status" value="1"/>
</dbReference>
<comment type="caution">
    <text evidence="2">The sequence shown here is derived from an EMBL/GenBank/DDBJ whole genome shotgun (WGS) entry which is preliminary data.</text>
</comment>
<evidence type="ECO:0008006" key="4">
    <source>
        <dbReference type="Google" id="ProtNLM"/>
    </source>
</evidence>
<proteinExistence type="predicted"/>
<feature type="region of interest" description="Disordered" evidence="1">
    <location>
        <begin position="116"/>
        <end position="158"/>
    </location>
</feature>
<protein>
    <recommendedName>
        <fullName evidence="4">Zinc finger, CCHC-type</fullName>
    </recommendedName>
</protein>
<sequence length="158" mass="17084">MVMSAEEKIDPDTRHVGADRVKEARVQTLTAEFDQLKMMESETIDSFAGKLSGIASKSALGEVIDESKMVKKFLKTLPRSKFIHIVASLEQVLDLNKVGFEDIVGRLKAYEERIKEDDGGEGQTRVMFARSTGGGGGSSSGSHGGSKGKGKTRLTGYN</sequence>